<dbReference type="AlphaFoldDB" id="A0ABD3QKK4"/>
<keyword evidence="1" id="KW-0472">Membrane</keyword>
<gene>
    <name evidence="2" type="ORF">ACHAW5_009915</name>
</gene>
<keyword evidence="1" id="KW-1133">Transmembrane helix</keyword>
<keyword evidence="1" id="KW-0812">Transmembrane</keyword>
<feature type="transmembrane region" description="Helical" evidence="1">
    <location>
        <begin position="202"/>
        <end position="226"/>
    </location>
</feature>
<organism evidence="2 3">
    <name type="scientific">Stephanodiscus triporus</name>
    <dbReference type="NCBI Taxonomy" id="2934178"/>
    <lineage>
        <taxon>Eukaryota</taxon>
        <taxon>Sar</taxon>
        <taxon>Stramenopiles</taxon>
        <taxon>Ochrophyta</taxon>
        <taxon>Bacillariophyta</taxon>
        <taxon>Coscinodiscophyceae</taxon>
        <taxon>Thalassiosirophycidae</taxon>
        <taxon>Stephanodiscales</taxon>
        <taxon>Stephanodiscaceae</taxon>
        <taxon>Stephanodiscus</taxon>
    </lineage>
</organism>
<evidence type="ECO:0000313" key="3">
    <source>
        <dbReference type="Proteomes" id="UP001530315"/>
    </source>
</evidence>
<feature type="transmembrane region" description="Helical" evidence="1">
    <location>
        <begin position="273"/>
        <end position="298"/>
    </location>
</feature>
<keyword evidence="3" id="KW-1185">Reference proteome</keyword>
<protein>
    <submittedName>
        <fullName evidence="2">Uncharacterized protein</fullName>
    </submittedName>
</protein>
<evidence type="ECO:0000313" key="2">
    <source>
        <dbReference type="EMBL" id="KAL3800905.1"/>
    </source>
</evidence>
<dbReference type="Proteomes" id="UP001530315">
    <property type="component" value="Unassembled WGS sequence"/>
</dbReference>
<feature type="transmembrane region" description="Helical" evidence="1">
    <location>
        <begin position="166"/>
        <end position="190"/>
    </location>
</feature>
<sequence length="506" mass="57102">MQFVRDFLFTDINNHLEFFQYIQNLGKDDDVLLISLLERLTKTHEPLVAVALFSSSLADSICNNPSSPVLAATPRQYGSICVPPADASDSFGAMSSNSSNDANNDRRMLHGRTVSYLPSIKCIKKSLRIAKGYAALRSLRDHQYNVYEYAYLVSSAPPSADGSKRVGFMAIFAFVTQLTFFVSLTSYNIVEKEVRIDPKEDFFAEVVFIMIASTTMFGLTLSLQYVNAARFNSSMIFLREENADKIRRKERSRQKKRSLSTFIYAKTLNRPKFYLTMNIFINLVVGLCIFFFNVYFILTANDPTSAVWNSVALTFIIEIDEVFKPKWSESKVQCLLAELLMDYCLAKALLEYVEDEGDEQKEVTVERRMGPSIDRPAVKFYVELLKGIWTGDDSDEIDEPFGANVASGIPIMRTPSVPGQACDGSFSVIVYSSAQDNPLNNTVSYNRTVYDVRGPRAGELYEAFSKFSCLKNFLAIHIDQPHNAGHLDRSLTPRHHRAVTTTTWFG</sequence>
<proteinExistence type="predicted"/>
<comment type="caution">
    <text evidence="2">The sequence shown here is derived from an EMBL/GenBank/DDBJ whole genome shotgun (WGS) entry which is preliminary data.</text>
</comment>
<name>A0ABD3QKK4_9STRA</name>
<dbReference type="EMBL" id="JALLAZ020000206">
    <property type="protein sequence ID" value="KAL3800905.1"/>
    <property type="molecule type" value="Genomic_DNA"/>
</dbReference>
<accession>A0ABD3QKK4</accession>
<evidence type="ECO:0000256" key="1">
    <source>
        <dbReference type="SAM" id="Phobius"/>
    </source>
</evidence>
<reference evidence="2 3" key="1">
    <citation type="submission" date="2024-10" db="EMBL/GenBank/DDBJ databases">
        <title>Updated reference genomes for cyclostephanoid diatoms.</title>
        <authorList>
            <person name="Roberts W.R."/>
            <person name="Alverson A.J."/>
        </authorList>
    </citation>
    <scope>NUCLEOTIDE SEQUENCE [LARGE SCALE GENOMIC DNA]</scope>
    <source>
        <strain evidence="2 3">AJA276-08</strain>
    </source>
</reference>